<name>A0A1I3M0B8_9ACTN</name>
<proteinExistence type="predicted"/>
<keyword evidence="1" id="KW-0812">Transmembrane</keyword>
<evidence type="ECO:0000313" key="3">
    <source>
        <dbReference type="Proteomes" id="UP000199111"/>
    </source>
</evidence>
<dbReference type="EMBL" id="FOQY01000005">
    <property type="protein sequence ID" value="SFI90464.1"/>
    <property type="molecule type" value="Genomic_DNA"/>
</dbReference>
<sequence length="47" mass="4831">MNVLVLLALVCFLAATIWAAIGRSWPVALLSAGAFLITLSGTSLIDG</sequence>
<dbReference type="Proteomes" id="UP000199111">
    <property type="component" value="Unassembled WGS sequence"/>
</dbReference>
<gene>
    <name evidence="2" type="ORF">SAMN05216275_105326</name>
</gene>
<organism evidence="2 3">
    <name type="scientific">Streptosporangium canum</name>
    <dbReference type="NCBI Taxonomy" id="324952"/>
    <lineage>
        <taxon>Bacteria</taxon>
        <taxon>Bacillati</taxon>
        <taxon>Actinomycetota</taxon>
        <taxon>Actinomycetes</taxon>
        <taxon>Streptosporangiales</taxon>
        <taxon>Streptosporangiaceae</taxon>
        <taxon>Streptosporangium</taxon>
    </lineage>
</organism>
<accession>A0A1I3M0B8</accession>
<feature type="transmembrane region" description="Helical" evidence="1">
    <location>
        <begin position="29"/>
        <end position="45"/>
    </location>
</feature>
<dbReference type="GeneID" id="96304082"/>
<dbReference type="AlphaFoldDB" id="A0A1I3M0B8"/>
<protein>
    <submittedName>
        <fullName evidence="2">Uncharacterized protein</fullName>
    </submittedName>
</protein>
<dbReference type="RefSeq" id="WP_165781490.1">
    <property type="nucleotide sequence ID" value="NZ_FOQY01000005.1"/>
</dbReference>
<keyword evidence="1" id="KW-0472">Membrane</keyword>
<keyword evidence="1" id="KW-1133">Transmembrane helix</keyword>
<reference evidence="3" key="1">
    <citation type="submission" date="2016-10" db="EMBL/GenBank/DDBJ databases">
        <authorList>
            <person name="Varghese N."/>
            <person name="Submissions S."/>
        </authorList>
    </citation>
    <scope>NUCLEOTIDE SEQUENCE [LARGE SCALE GENOMIC DNA]</scope>
    <source>
        <strain evidence="3">CGMCC 4.2126</strain>
    </source>
</reference>
<evidence type="ECO:0000256" key="1">
    <source>
        <dbReference type="SAM" id="Phobius"/>
    </source>
</evidence>
<evidence type="ECO:0000313" key="2">
    <source>
        <dbReference type="EMBL" id="SFI90464.1"/>
    </source>
</evidence>
<keyword evidence="3" id="KW-1185">Reference proteome</keyword>